<dbReference type="Proteomes" id="UP000655868">
    <property type="component" value="Unassembled WGS sequence"/>
</dbReference>
<proteinExistence type="predicted"/>
<dbReference type="RefSeq" id="WP_199702967.1">
    <property type="nucleotide sequence ID" value="NZ_JAEMNV010000002.1"/>
</dbReference>
<feature type="short sequence motif" description="DGA/G" evidence="4">
    <location>
        <begin position="156"/>
        <end position="158"/>
    </location>
</feature>
<keyword evidence="3 4" id="KW-0443">Lipid metabolism</keyword>
<evidence type="ECO:0000256" key="2">
    <source>
        <dbReference type="ARBA" id="ARBA00022963"/>
    </source>
</evidence>
<dbReference type="InterPro" id="IPR050301">
    <property type="entry name" value="NTE"/>
</dbReference>
<evidence type="ECO:0000313" key="8">
    <source>
        <dbReference type="Proteomes" id="UP000655868"/>
    </source>
</evidence>
<feature type="domain" description="PNPLA" evidence="6">
    <location>
        <begin position="9"/>
        <end position="169"/>
    </location>
</feature>
<dbReference type="PROSITE" id="PS51635">
    <property type="entry name" value="PNPLA"/>
    <property type="match status" value="1"/>
</dbReference>
<dbReference type="PANTHER" id="PTHR14226:SF76">
    <property type="entry name" value="NTE FAMILY PROTEIN RSSA"/>
    <property type="match status" value="1"/>
</dbReference>
<evidence type="ECO:0000256" key="5">
    <source>
        <dbReference type="SAM" id="MobiDB-lite"/>
    </source>
</evidence>
<gene>
    <name evidence="7" type="ORF">JGU71_05060</name>
</gene>
<accession>A0A934NN13</accession>
<organism evidence="7 8">
    <name type="scientific">Antrihabitans stalagmiti</name>
    <dbReference type="NCBI Taxonomy" id="2799499"/>
    <lineage>
        <taxon>Bacteria</taxon>
        <taxon>Bacillati</taxon>
        <taxon>Actinomycetota</taxon>
        <taxon>Actinomycetes</taxon>
        <taxon>Mycobacteriales</taxon>
        <taxon>Nocardiaceae</taxon>
        <taxon>Antrihabitans</taxon>
    </lineage>
</organism>
<evidence type="ECO:0000256" key="1">
    <source>
        <dbReference type="ARBA" id="ARBA00022801"/>
    </source>
</evidence>
<dbReference type="InterPro" id="IPR016035">
    <property type="entry name" value="Acyl_Trfase/lysoPLipase"/>
</dbReference>
<comment type="caution">
    <text evidence="4">Lacks conserved residue(s) required for the propagation of feature annotation.</text>
</comment>
<evidence type="ECO:0000259" key="6">
    <source>
        <dbReference type="PROSITE" id="PS51635"/>
    </source>
</evidence>
<comment type="caution">
    <text evidence="7">The sequence shown here is derived from an EMBL/GenBank/DDBJ whole genome shotgun (WGS) entry which is preliminary data.</text>
</comment>
<keyword evidence="8" id="KW-1185">Reference proteome</keyword>
<evidence type="ECO:0000256" key="4">
    <source>
        <dbReference type="PROSITE-ProRule" id="PRU01161"/>
    </source>
</evidence>
<dbReference type="Gene3D" id="3.40.1090.10">
    <property type="entry name" value="Cytosolic phospholipase A2 catalytic domain"/>
    <property type="match status" value="2"/>
</dbReference>
<feature type="active site" description="Nucleophile" evidence="4">
    <location>
        <position position="42"/>
    </location>
</feature>
<protein>
    <submittedName>
        <fullName evidence="7">Patatin-like phospholipase family protein</fullName>
    </submittedName>
</protein>
<dbReference type="AlphaFoldDB" id="A0A934NN13"/>
<dbReference type="EMBL" id="JAEMNV010000002">
    <property type="protein sequence ID" value="MBJ8338248.1"/>
    <property type="molecule type" value="Genomic_DNA"/>
</dbReference>
<dbReference type="InterPro" id="IPR002641">
    <property type="entry name" value="PNPLA_dom"/>
</dbReference>
<evidence type="ECO:0000313" key="7">
    <source>
        <dbReference type="EMBL" id="MBJ8338248.1"/>
    </source>
</evidence>
<dbReference type="GO" id="GO:0016042">
    <property type="term" value="P:lipid catabolic process"/>
    <property type="evidence" value="ECO:0007669"/>
    <property type="project" value="UniProtKB-UniRule"/>
</dbReference>
<dbReference type="SUPFAM" id="SSF52151">
    <property type="entry name" value="FabD/lysophospholipase-like"/>
    <property type="match status" value="1"/>
</dbReference>
<keyword evidence="2 4" id="KW-0442">Lipid degradation</keyword>
<evidence type="ECO:0000256" key="3">
    <source>
        <dbReference type="ARBA" id="ARBA00023098"/>
    </source>
</evidence>
<sequence length="344" mass="36026">MVEPRRIALALGSGGARGYAHIGAINELESRGFEVAGVAGSSMGALIGGVYAAGKLTEFTEWALSLTQFEVIRLLDPSIQVAGAIRAEKILDHIREILGDITIEELPMPYVAIATDLVTGRAVWFQRGAVDTAIRASIAIPGVISPLLTHGRVLADGGILDPLPVVATAGIDADLTIGISLSGDAPGHDDWATPATPADPGALNEWVGKIRRSAEQLSAPVTSVIERFAAASADDEDEKAKAAVESAAETDDDEWPNLGRIDVMNRSLDVMQAALARYQRAGHPPDVLIEIPRTAGRTLDFHRAEELIELGRNAAAKALDDAGLTGPGDSTSAAELTEPQAVDA</sequence>
<reference evidence="7" key="1">
    <citation type="submission" date="2020-12" db="EMBL/GenBank/DDBJ databases">
        <title>Antrihabitans popcorni sp. nov. and Antrihabitans auranticaus sp. nov., isolated from a larva cave.</title>
        <authorList>
            <person name="Lee S.D."/>
            <person name="Kim I.S."/>
        </authorList>
    </citation>
    <scope>NUCLEOTIDE SEQUENCE</scope>
    <source>
        <strain evidence="7">YC3-6</strain>
    </source>
</reference>
<feature type="short sequence motif" description="GXSXG" evidence="4">
    <location>
        <begin position="40"/>
        <end position="44"/>
    </location>
</feature>
<keyword evidence="1 4" id="KW-0378">Hydrolase</keyword>
<dbReference type="PANTHER" id="PTHR14226">
    <property type="entry name" value="NEUROPATHY TARGET ESTERASE/SWISS CHEESE D.MELANOGASTER"/>
    <property type="match status" value="1"/>
</dbReference>
<name>A0A934NN13_9NOCA</name>
<dbReference type="Pfam" id="PF01734">
    <property type="entry name" value="Patatin"/>
    <property type="match status" value="1"/>
</dbReference>
<dbReference type="GO" id="GO:0016787">
    <property type="term" value="F:hydrolase activity"/>
    <property type="evidence" value="ECO:0007669"/>
    <property type="project" value="UniProtKB-UniRule"/>
</dbReference>
<feature type="active site" description="Proton acceptor" evidence="4">
    <location>
        <position position="156"/>
    </location>
</feature>
<feature type="region of interest" description="Disordered" evidence="5">
    <location>
        <begin position="321"/>
        <end position="344"/>
    </location>
</feature>